<accession>A0A1M6QSY4</accession>
<sequence length="65" mass="7159">MKKMNVAAIILGTVGVASAVLLFACVRAGAKADERLNDLCSDENWPGDWSWEDDDWSLEDEDGEE</sequence>
<proteinExistence type="predicted"/>
<keyword evidence="2" id="KW-1185">Reference proteome</keyword>
<gene>
    <name evidence="1" type="ORF">SAMN02745243_02511</name>
</gene>
<dbReference type="RefSeq" id="WP_073110972.1">
    <property type="nucleotide sequence ID" value="NZ_FQZY01000037.1"/>
</dbReference>
<protein>
    <submittedName>
        <fullName evidence="1">Uncharacterized protein</fullName>
    </submittedName>
</protein>
<dbReference type="Proteomes" id="UP000184301">
    <property type="component" value="Unassembled WGS sequence"/>
</dbReference>
<dbReference type="PROSITE" id="PS51257">
    <property type="entry name" value="PROKAR_LIPOPROTEIN"/>
    <property type="match status" value="1"/>
</dbReference>
<reference evidence="1 2" key="1">
    <citation type="submission" date="2016-11" db="EMBL/GenBank/DDBJ databases">
        <authorList>
            <person name="Jaros S."/>
            <person name="Januszkiewicz K."/>
            <person name="Wedrychowicz H."/>
        </authorList>
    </citation>
    <scope>NUCLEOTIDE SEQUENCE [LARGE SCALE GENOMIC DNA]</scope>
    <source>
        <strain evidence="1 2">DSM 15480</strain>
    </source>
</reference>
<dbReference type="AlphaFoldDB" id="A0A1M6QSY4"/>
<evidence type="ECO:0000313" key="2">
    <source>
        <dbReference type="Proteomes" id="UP000184301"/>
    </source>
</evidence>
<dbReference type="STRING" id="1121950.SAMN02745243_02511"/>
<name>A0A1M6QSY4_9FIRM</name>
<organism evidence="1 2">
    <name type="scientific">Hespellia stercorisuis DSM 15480</name>
    <dbReference type="NCBI Taxonomy" id="1121950"/>
    <lineage>
        <taxon>Bacteria</taxon>
        <taxon>Bacillati</taxon>
        <taxon>Bacillota</taxon>
        <taxon>Clostridia</taxon>
        <taxon>Lachnospirales</taxon>
        <taxon>Lachnospiraceae</taxon>
        <taxon>Hespellia</taxon>
    </lineage>
</organism>
<evidence type="ECO:0000313" key="1">
    <source>
        <dbReference type="EMBL" id="SHK23223.1"/>
    </source>
</evidence>
<dbReference type="EMBL" id="FQZY01000037">
    <property type="protein sequence ID" value="SHK23223.1"/>
    <property type="molecule type" value="Genomic_DNA"/>
</dbReference>